<comment type="caution">
    <text evidence="12">The sequence shown here is derived from an EMBL/GenBank/DDBJ whole genome shotgun (WGS) entry which is preliminary data.</text>
</comment>
<evidence type="ECO:0000256" key="3">
    <source>
        <dbReference type="ARBA" id="ARBA00022630"/>
    </source>
</evidence>
<evidence type="ECO:0000256" key="2">
    <source>
        <dbReference type="ARBA" id="ARBA00010790"/>
    </source>
</evidence>
<feature type="signal peptide" evidence="9">
    <location>
        <begin position="1"/>
        <end position="24"/>
    </location>
</feature>
<protein>
    <submittedName>
        <fullName evidence="12">GMC oxidoreductase-domain-containing protein</fullName>
    </submittedName>
</protein>
<evidence type="ECO:0000256" key="5">
    <source>
        <dbReference type="ARBA" id="ARBA00022827"/>
    </source>
</evidence>
<feature type="region of interest" description="Disordered" evidence="8">
    <location>
        <begin position="605"/>
        <end position="640"/>
    </location>
</feature>
<dbReference type="InterPro" id="IPR027424">
    <property type="entry name" value="Glucose_Oxidase_domain_2"/>
</dbReference>
<dbReference type="PANTHER" id="PTHR11552">
    <property type="entry name" value="GLUCOSE-METHANOL-CHOLINE GMC OXIDOREDUCTASE"/>
    <property type="match status" value="1"/>
</dbReference>
<evidence type="ECO:0000256" key="7">
    <source>
        <dbReference type="RuleBase" id="RU003968"/>
    </source>
</evidence>
<dbReference type="Gene3D" id="2.80.10.50">
    <property type="match status" value="2"/>
</dbReference>
<feature type="domain" description="Glucose-methanol-choline oxidoreductase N-terminal" evidence="10">
    <location>
        <begin position="125"/>
        <end position="148"/>
    </location>
</feature>
<dbReference type="PROSITE" id="PS50231">
    <property type="entry name" value="RICIN_B_LECTIN"/>
    <property type="match status" value="1"/>
</dbReference>
<evidence type="ECO:0000259" key="11">
    <source>
        <dbReference type="PROSITE" id="PS00624"/>
    </source>
</evidence>
<evidence type="ECO:0000256" key="9">
    <source>
        <dbReference type="SAM" id="SignalP"/>
    </source>
</evidence>
<keyword evidence="6" id="KW-0560">Oxidoreductase</keyword>
<evidence type="ECO:0000259" key="10">
    <source>
        <dbReference type="PROSITE" id="PS00623"/>
    </source>
</evidence>
<dbReference type="PROSITE" id="PS00624">
    <property type="entry name" value="GMC_OXRED_2"/>
    <property type="match status" value="1"/>
</dbReference>
<dbReference type="InterPro" id="IPR012132">
    <property type="entry name" value="GMC_OxRdtase"/>
</dbReference>
<dbReference type="Proteomes" id="UP001164286">
    <property type="component" value="Unassembled WGS sequence"/>
</dbReference>
<evidence type="ECO:0000256" key="4">
    <source>
        <dbReference type="ARBA" id="ARBA00022729"/>
    </source>
</evidence>
<dbReference type="InterPro" id="IPR036188">
    <property type="entry name" value="FAD/NAD-bd_sf"/>
</dbReference>
<dbReference type="Gene3D" id="3.50.50.60">
    <property type="entry name" value="FAD/NAD(P)-binding domain"/>
    <property type="match status" value="1"/>
</dbReference>
<evidence type="ECO:0000256" key="8">
    <source>
        <dbReference type="SAM" id="MobiDB-lite"/>
    </source>
</evidence>
<dbReference type="SUPFAM" id="SSF54373">
    <property type="entry name" value="FAD-linked reductases, C-terminal domain"/>
    <property type="match status" value="1"/>
</dbReference>
<evidence type="ECO:0000256" key="6">
    <source>
        <dbReference type="ARBA" id="ARBA00023002"/>
    </source>
</evidence>
<dbReference type="RefSeq" id="XP_052944181.1">
    <property type="nucleotide sequence ID" value="XM_053089848.1"/>
</dbReference>
<reference evidence="12" key="1">
    <citation type="journal article" date="2022" name="G3 (Bethesda)">
        <title>High quality genome of the basidiomycete yeast Dioszegia hungarica PDD-24b-2 isolated from cloud water.</title>
        <authorList>
            <person name="Jarrige D."/>
            <person name="Haridas S."/>
            <person name="Bleykasten-Grosshans C."/>
            <person name="Joly M."/>
            <person name="Nadalig T."/>
            <person name="Sancelme M."/>
            <person name="Vuilleumier S."/>
            <person name="Grigoriev I.V."/>
            <person name="Amato P."/>
            <person name="Bringel F."/>
        </authorList>
    </citation>
    <scope>NUCLEOTIDE SEQUENCE</scope>
    <source>
        <strain evidence="12">PDD-24b-2</strain>
    </source>
</reference>
<keyword evidence="3 7" id="KW-0285">Flavoprotein</keyword>
<dbReference type="InterPro" id="IPR007867">
    <property type="entry name" value="GMC_OxRtase_C"/>
</dbReference>
<feature type="compositionally biased region" description="Low complexity" evidence="8">
    <location>
        <begin position="606"/>
        <end position="634"/>
    </location>
</feature>
<dbReference type="InterPro" id="IPR000172">
    <property type="entry name" value="GMC_OxRdtase_N"/>
</dbReference>
<dbReference type="GO" id="GO:0050660">
    <property type="term" value="F:flavin adenine dinucleotide binding"/>
    <property type="evidence" value="ECO:0007669"/>
    <property type="project" value="InterPro"/>
</dbReference>
<evidence type="ECO:0000313" key="12">
    <source>
        <dbReference type="EMBL" id="KAI9634404.1"/>
    </source>
</evidence>
<dbReference type="Gene3D" id="3.30.560.10">
    <property type="entry name" value="Glucose Oxidase, domain 3"/>
    <property type="match status" value="1"/>
</dbReference>
<feature type="domain" description="Glucose-methanol-choline oxidoreductase N-terminal" evidence="11">
    <location>
        <begin position="313"/>
        <end position="327"/>
    </location>
</feature>
<keyword evidence="13" id="KW-1185">Reference proteome</keyword>
<dbReference type="Gene3D" id="4.10.450.10">
    <property type="entry name" value="Glucose Oxidase, domain 2"/>
    <property type="match status" value="1"/>
</dbReference>
<dbReference type="CDD" id="cd00161">
    <property type="entry name" value="beta-trefoil_Ricin-like"/>
    <property type="match status" value="1"/>
</dbReference>
<gene>
    <name evidence="12" type="ORF">MKK02DRAFT_37936</name>
</gene>
<dbReference type="GO" id="GO:0016614">
    <property type="term" value="F:oxidoreductase activity, acting on CH-OH group of donors"/>
    <property type="evidence" value="ECO:0007669"/>
    <property type="project" value="InterPro"/>
</dbReference>
<dbReference type="Pfam" id="PF00732">
    <property type="entry name" value="GMC_oxred_N"/>
    <property type="match status" value="1"/>
</dbReference>
<dbReference type="SUPFAM" id="SSF50370">
    <property type="entry name" value="Ricin B-like lectins"/>
    <property type="match status" value="1"/>
</dbReference>
<dbReference type="AlphaFoldDB" id="A0AA38H8L6"/>
<dbReference type="InterPro" id="IPR000772">
    <property type="entry name" value="Ricin_B_lectin"/>
</dbReference>
<dbReference type="EMBL" id="JAKWFO010000007">
    <property type="protein sequence ID" value="KAI9634404.1"/>
    <property type="molecule type" value="Genomic_DNA"/>
</dbReference>
<dbReference type="SMART" id="SM00458">
    <property type="entry name" value="RICIN"/>
    <property type="match status" value="1"/>
</dbReference>
<dbReference type="Pfam" id="PF00652">
    <property type="entry name" value="Ricin_B_lectin"/>
    <property type="match status" value="1"/>
</dbReference>
<feature type="chain" id="PRO_5041240118" evidence="9">
    <location>
        <begin position="25"/>
        <end position="767"/>
    </location>
</feature>
<organism evidence="12 13">
    <name type="scientific">Dioszegia hungarica</name>
    <dbReference type="NCBI Taxonomy" id="4972"/>
    <lineage>
        <taxon>Eukaryota</taxon>
        <taxon>Fungi</taxon>
        <taxon>Dikarya</taxon>
        <taxon>Basidiomycota</taxon>
        <taxon>Agaricomycotina</taxon>
        <taxon>Tremellomycetes</taxon>
        <taxon>Tremellales</taxon>
        <taxon>Bulleribasidiaceae</taxon>
        <taxon>Dioszegia</taxon>
    </lineage>
</organism>
<proteinExistence type="inferred from homology"/>
<dbReference type="SUPFAM" id="SSF51905">
    <property type="entry name" value="FAD/NAD(P)-binding domain"/>
    <property type="match status" value="1"/>
</dbReference>
<dbReference type="PANTHER" id="PTHR11552:SF201">
    <property type="entry name" value="GLUCOSE-METHANOL-CHOLINE OXIDOREDUCTASE N-TERMINAL DOMAIN-CONTAINING PROTEIN"/>
    <property type="match status" value="1"/>
</dbReference>
<sequence>MVAQRSTPGLLPLILLVLTPAVLAAPARINRRAIQPIYDGSQVSGKTYDYVIAGGGLTGSVLASRLSEDEGKSVLVVEAGYDEEQNDKVTDASKYQSAFDTFLDWAYQTVPQTSANGQPQTMRSGRGLGGSTIINGMAWSKPHDFQLDALEELGNEGVNWNSLQQYMLRAETFTPPSSQQAAAGVTSTGSCHAYNGPVGIQYDPQALPSDVERATNQTFKNAGLPYATDLTCGDPAGAAPIANTRSGNTRNDAYRAYLYTKTRPNLTILTGANVGRITLSSGNNPRATGLEFRDEKGNTYSVNANLEVIMALGSLKTPLILQQSGVGPSDVLAAAGVPQRVELPVGLNLIDQTTTTTNFAFSGNRGAGQVIAFPRFNDLLKDDDANTMRQMLQNDLASYVQDAVSSGSANSASAAGLQKVLEIQRDWLLNQNAAMSENFDYTYGTTLGYDSWNLIVMGRGSVKITDNQPYGNNHAIDPRYFSNPFDRLAQGATARFTRRASELPPLSQYVSGESGPSNSLSSSASLEDWAQWAESNYRSNWHPIGSAPMMSQELGGCVDSNNKLYGVSNLRVVDASILPFQVSSHLMSVLYGLAERASDIIRAAHPTGSSSSSATPTSSSSSVSSSSTQPPSSTAIPIHPRSAPSKCLDVVDGNFANGAQVQIWDCNGKAQQQWTLTPGQTSIKLAGTNFCLDAGSASPSDGTQMKIWTCYDRTPAQTWQVGSDGTIALQSVAECLDLTSGSSANGNRIQVWSCAGSGNVNQQWTRG</sequence>
<evidence type="ECO:0000313" key="13">
    <source>
        <dbReference type="Proteomes" id="UP001164286"/>
    </source>
</evidence>
<accession>A0AA38H8L6</accession>
<keyword evidence="5 7" id="KW-0274">FAD</keyword>
<dbReference type="Pfam" id="PF05199">
    <property type="entry name" value="GMC_oxred_C"/>
    <property type="match status" value="1"/>
</dbReference>
<comment type="cofactor">
    <cofactor evidence="1">
        <name>FAD</name>
        <dbReference type="ChEBI" id="CHEBI:57692"/>
    </cofactor>
</comment>
<evidence type="ECO:0000256" key="1">
    <source>
        <dbReference type="ARBA" id="ARBA00001974"/>
    </source>
</evidence>
<dbReference type="GeneID" id="77729053"/>
<dbReference type="InterPro" id="IPR035992">
    <property type="entry name" value="Ricin_B-like_lectins"/>
</dbReference>
<name>A0AA38H8L6_9TREE</name>
<dbReference type="PROSITE" id="PS00623">
    <property type="entry name" value="GMC_OXRED_1"/>
    <property type="match status" value="1"/>
</dbReference>
<comment type="similarity">
    <text evidence="2 7">Belongs to the GMC oxidoreductase family.</text>
</comment>
<keyword evidence="4 9" id="KW-0732">Signal</keyword>